<feature type="compositionally biased region" description="Low complexity" evidence="2">
    <location>
        <begin position="511"/>
        <end position="523"/>
    </location>
</feature>
<evidence type="ECO:0000256" key="1">
    <source>
        <dbReference type="SAM" id="Coils"/>
    </source>
</evidence>
<reference evidence="3" key="1">
    <citation type="submission" date="2019-12" db="EMBL/GenBank/DDBJ databases">
        <title>Genome sequence of Babesia ovis.</title>
        <authorList>
            <person name="Yamagishi J."/>
            <person name="Sevinc F."/>
            <person name="Xuan X."/>
        </authorList>
    </citation>
    <scope>NUCLEOTIDE SEQUENCE</scope>
    <source>
        <strain evidence="3">Selcuk</strain>
    </source>
</reference>
<keyword evidence="1" id="KW-0175">Coiled coil</keyword>
<gene>
    <name evidence="3" type="ORF">BaOVIS_021800</name>
</gene>
<evidence type="ECO:0000313" key="3">
    <source>
        <dbReference type="EMBL" id="GFE54776.1"/>
    </source>
</evidence>
<comment type="caution">
    <text evidence="3">The sequence shown here is derived from an EMBL/GenBank/DDBJ whole genome shotgun (WGS) entry which is preliminary data.</text>
</comment>
<feature type="region of interest" description="Disordered" evidence="2">
    <location>
        <begin position="510"/>
        <end position="546"/>
    </location>
</feature>
<sequence length="1973" mass="223375">MGLDELSDVQRKLLHPLVRLKRKTSQESLGSFVEFIGDLSRLYHEFALGLQQLETRAEASCFITGLSNTNSLEALRQCRGDPSIPDETVAAITKEQKGMNAVWVALYNLVSRTRRETNDFTSRLSTSIQDPLNVFVDEFNEGFDEPVDELEMNDVLNLIPNLKILKQAPGFHHSGARKHVENVLKAYKELQHALENEKELVGDAIGVNCGKSQAKAVNKTVKAKISLGKHIQHLFDQAPEMKILITKGVSHETIEQLATYKFKKSPAIAEEPHTDPLDFHKRFSAMEKRRLSMFSSCFQVLVEALVKYDKNSYENLRDLYNAVLEFSPECDYGHYESLILGAQVSEIKTHSRMPDEIWLPKQLEELENFQAGKQSNASSVLQQPPEFRENDETATVMDDQSVMAPEDHEQEGHHVGFHKPLAIAVPRIVRAISNVISRVSSVTTEVKQTQDVAITSNNGTTTPQGHLDETSNGNHDVEDFTDSALTIGVMGSDQPYDLPNIGTINSPMNRSVSSPPGSVVCSPTAGSVHSDYDPKQETGGVSNSILDNDKLAPIHTNSITRHFESNVFGKSESPLISDVHKFYQPNRPSNRRGSSQLPCDVRHLSIPLLKGHKHKHNDSIKSNASNDSTNRNSKDAKVDNSASANMDTSPTTFIRQNVEYDSSHFSNNADKPFKHGLPFDFESLKTAREVLEKTLERSNAYFTQLHRTCGLGLQSGFNFALDGIEKLYEPDDYDDYPFEFTSLAGITPTVQVPTVSQHPVHKGLANFHWNKHIPVVNEAPCVDKEQNVLRLPYRLDNEFMDARQWNLLALESLLLLHKQLSRYLSHPCLSNNTDPVLREFLLTNLGVLENITVRVRNFIDIIRRRVSVDQQEFDVIDVLITPRDSFVNPTPNVRIHPMDIRYRLLLLIDSWKKNDIPLANERLFDLPEFAKFLHRQIFVIKLCITQKLARVIRKIPTLDTDLNKRWLEAINSENPMNILNLKFSFAEEAKVDRIANKIVLLLCECIGRLNVLQRVVEKHHWGEESVCDSNYMSTHDQLLQMLTITSQVEELDNDLVEMLSVPPKSMDESNLPRETISTPTPAKPPHELLSFTRTISARLLKRKNSSTPSTNSDLRGAPNILSSDADNHFCTSMAIFEDEDISVLRRVNNRKGCFNKCITRRNRRQTDLQPSYINPYFIQPLEETELSQCWRFEDCVLLRIAACYHDLFSDSLRFGDWPINFTTIEYIIYFMSTGRLTNFQLYKNQDANNDSSICTLFHVLLSMDGLSKMREAINASTKSRGSRASADLKSARKSVVDEHVAKDQFSMLQVPNNIALFPKVLGDIDVYLQVDVKGATCDPQSTKVTYTAPIYSSIQFSEYLDSETDDWRSVVKKNLAGIPLNRANYKIQRLILDSICHNMPMMSRVTKSDSLSLINGSSCEKLVTNLLLLRLLTQKFRTQVLNQLLNFDPEEGETNLAFKLSLFVMLDRLLYQDDLGATVSDAGPLDSPSILEVCEGDLNMNNVLRRVIVDHANKAVSAIFTKLETFKIEDPDVFAATVIENITTLIKESLVFAKVWDDFLPMGDYGILFANACIYSFKVNVDRTISRPLDICKVMPAAHKLRLLQREIETSRLFKAQSERQSEELLQVLKFSFAHGGIVGRELLAEHSDIMSAIGMESLDKRLVALKEMITRGMKTEDWTPLGSQNHTRAVVDMVTVLHATTNAILSLNIPLENLLLPITGALEGVLNHYFLCVAGPKVNEYLTHVDTKLREDNLQSIAETVSKFGGPQTLDQYCLRMANMIYLCNRLIDSQDSIVQYYHRVLTERYEDSEEVHANLDTDLYRDSTNFFSFSFDTFQSMKELALVPASKRLIQRQCEWHLKALAKMCTLRTLLPVISHLYQPTISRGQRVADILDNIKNVCAEFQKLGEPGATAINAVYKTVFRCLMCRIHTARRYPQESTLLREDIEALKKAASEHQQDINELVSLALELIN</sequence>
<proteinExistence type="predicted"/>
<feature type="region of interest" description="Disordered" evidence="2">
    <location>
        <begin position="608"/>
        <end position="650"/>
    </location>
</feature>
<dbReference type="Proteomes" id="UP001057455">
    <property type="component" value="Unassembled WGS sequence"/>
</dbReference>
<dbReference type="EMBL" id="BLIY01000017">
    <property type="protein sequence ID" value="GFE54776.1"/>
    <property type="molecule type" value="Genomic_DNA"/>
</dbReference>
<evidence type="ECO:0000256" key="2">
    <source>
        <dbReference type="SAM" id="MobiDB-lite"/>
    </source>
</evidence>
<name>A0A9W5WVB5_BABOV</name>
<accession>A0A9W5WVB5</accession>
<feature type="compositionally biased region" description="Polar residues" evidence="2">
    <location>
        <begin position="640"/>
        <end position="650"/>
    </location>
</feature>
<feature type="region of interest" description="Disordered" evidence="2">
    <location>
        <begin position="1063"/>
        <end position="1087"/>
    </location>
</feature>
<feature type="coiled-coil region" evidence="1">
    <location>
        <begin position="1940"/>
        <end position="1967"/>
    </location>
</feature>
<evidence type="ECO:0000313" key="4">
    <source>
        <dbReference type="Proteomes" id="UP001057455"/>
    </source>
</evidence>
<organism evidence="3 4">
    <name type="scientific">Babesia ovis</name>
    <dbReference type="NCBI Taxonomy" id="5869"/>
    <lineage>
        <taxon>Eukaryota</taxon>
        <taxon>Sar</taxon>
        <taxon>Alveolata</taxon>
        <taxon>Apicomplexa</taxon>
        <taxon>Aconoidasida</taxon>
        <taxon>Piroplasmida</taxon>
        <taxon>Babesiidae</taxon>
        <taxon>Babesia</taxon>
    </lineage>
</organism>
<dbReference type="OrthoDB" id="341860at2759"/>
<keyword evidence="4" id="KW-1185">Reference proteome</keyword>
<feature type="compositionally biased region" description="Polar residues" evidence="2">
    <location>
        <begin position="620"/>
        <end position="631"/>
    </location>
</feature>
<protein>
    <submittedName>
        <fullName evidence="3">Endoglucanase family protein, putative</fullName>
    </submittedName>
</protein>